<dbReference type="RefSeq" id="WP_182168979.1">
    <property type="nucleotide sequence ID" value="NZ_JACFXU010000013.1"/>
</dbReference>
<evidence type="ECO:0000313" key="1">
    <source>
        <dbReference type="EMBL" id="MBA6412161.1"/>
    </source>
</evidence>
<evidence type="ECO:0000313" key="2">
    <source>
        <dbReference type="Proteomes" id="UP000539350"/>
    </source>
</evidence>
<dbReference type="EMBL" id="JACFXU010000013">
    <property type="protein sequence ID" value="MBA6412161.1"/>
    <property type="molecule type" value="Genomic_DNA"/>
</dbReference>
<dbReference type="Proteomes" id="UP000539350">
    <property type="component" value="Unassembled WGS sequence"/>
</dbReference>
<protein>
    <submittedName>
        <fullName evidence="1">DUF2894 domain-containing protein</fullName>
    </submittedName>
</protein>
<gene>
    <name evidence="1" type="ORF">H2508_03460</name>
</gene>
<organism evidence="1 2">
    <name type="scientific">Sediminihaliea albiluteola</name>
    <dbReference type="NCBI Taxonomy" id="2758564"/>
    <lineage>
        <taxon>Bacteria</taxon>
        <taxon>Pseudomonadati</taxon>
        <taxon>Pseudomonadota</taxon>
        <taxon>Gammaproteobacteria</taxon>
        <taxon>Cellvibrionales</taxon>
        <taxon>Halieaceae</taxon>
        <taxon>Sediminihaliea</taxon>
    </lineage>
</organism>
<keyword evidence="2" id="KW-1185">Reference proteome</keyword>
<accession>A0A7W2YI56</accession>
<comment type="caution">
    <text evidence="1">The sequence shown here is derived from an EMBL/GenBank/DDBJ whole genome shotgun (WGS) entry which is preliminary data.</text>
</comment>
<sequence length="268" mass="30018">MTEQTRNSEVKETEPVLLLPSEIEIPELDKTDVQSLSALIVSLRERGLQAFAPIRFAAIQALVKRLEQAGDQAALSSRLQSQAVTGLNDYIQGLLDTREQVQSQFTELLQRFPEAESELRRTACTFDQRALQRLQRRLERQRSSGPLAQLTAELSELSELATGLPSSEGFSTDLQAQEKQLLAEYQAASLPRAELRSAQRYRQAMLRVGAEQLVNQAQAQLPADSGPLNPQRLATRSITLMHQLSASYTARFVSYIDTLFYLESQPKD</sequence>
<reference evidence="1 2" key="1">
    <citation type="submission" date="2020-07" db="EMBL/GenBank/DDBJ databases">
        <title>Halieaceae bacterium, F7430, whole genome shotgun sequencing project.</title>
        <authorList>
            <person name="Jiang S."/>
            <person name="Liu Z.W."/>
            <person name="Du Z.J."/>
        </authorList>
    </citation>
    <scope>NUCLEOTIDE SEQUENCE [LARGE SCALE GENOMIC DNA]</scope>
    <source>
        <strain evidence="1 2">F7430</strain>
    </source>
</reference>
<proteinExistence type="predicted"/>
<name>A0A7W2YI56_9GAMM</name>
<dbReference type="InterPro" id="IPR021549">
    <property type="entry name" value="DUF2894"/>
</dbReference>
<dbReference type="AlphaFoldDB" id="A0A7W2YI56"/>
<dbReference type="Pfam" id="PF11445">
    <property type="entry name" value="DUF2894"/>
    <property type="match status" value="1"/>
</dbReference>